<dbReference type="SMART" id="SM00702">
    <property type="entry name" value="P4Hc"/>
    <property type="match status" value="1"/>
</dbReference>
<dbReference type="InterPro" id="IPR005123">
    <property type="entry name" value="Oxoglu/Fe-dep_dioxygenase_dom"/>
</dbReference>
<keyword evidence="7" id="KW-0732">Signal</keyword>
<dbReference type="EMBL" id="BLLK01000022">
    <property type="protein sequence ID" value="GFH45661.1"/>
    <property type="molecule type" value="Genomic_DNA"/>
</dbReference>
<evidence type="ECO:0000256" key="6">
    <source>
        <dbReference type="SAM" id="MobiDB-lite"/>
    </source>
</evidence>
<dbReference type="Gene3D" id="2.60.120.620">
    <property type="entry name" value="q2cbj1_9rhob like domain"/>
    <property type="match status" value="1"/>
</dbReference>
<keyword evidence="5" id="KW-0408">Iron</keyword>
<feature type="domain" description="Fe2OG dioxygenase" evidence="8">
    <location>
        <begin position="223"/>
        <end position="334"/>
    </location>
</feature>
<evidence type="ECO:0000256" key="7">
    <source>
        <dbReference type="SAM" id="SignalP"/>
    </source>
</evidence>
<dbReference type="GO" id="GO:0005783">
    <property type="term" value="C:endoplasmic reticulum"/>
    <property type="evidence" value="ECO:0007669"/>
    <property type="project" value="TreeGrafter"/>
</dbReference>
<feature type="chain" id="PRO_5042142336" description="Fe2OG dioxygenase domain-containing protein" evidence="7">
    <location>
        <begin position="24"/>
        <end position="366"/>
    </location>
</feature>
<evidence type="ECO:0000259" key="8">
    <source>
        <dbReference type="PROSITE" id="PS51471"/>
    </source>
</evidence>
<evidence type="ECO:0000256" key="4">
    <source>
        <dbReference type="ARBA" id="ARBA00023002"/>
    </source>
</evidence>
<evidence type="ECO:0000256" key="1">
    <source>
        <dbReference type="ARBA" id="ARBA00001961"/>
    </source>
</evidence>
<feature type="compositionally biased region" description="Basic residues" evidence="6">
    <location>
        <begin position="46"/>
        <end position="58"/>
    </location>
</feature>
<reference evidence="9 10" key="1">
    <citation type="journal article" date="2021" name="Sci. Rep.">
        <title>The genome of the diatom Chaetoceros tenuissimus carries an ancient integrated fragment of an extant virus.</title>
        <authorList>
            <person name="Hongo Y."/>
            <person name="Kimura K."/>
            <person name="Takaki Y."/>
            <person name="Yoshida Y."/>
            <person name="Baba S."/>
            <person name="Kobayashi G."/>
            <person name="Nagasaki K."/>
            <person name="Hano T."/>
            <person name="Tomaru Y."/>
        </authorList>
    </citation>
    <scope>NUCLEOTIDE SEQUENCE [LARGE SCALE GENOMIC DNA]</scope>
    <source>
        <strain evidence="9 10">NIES-3715</strain>
    </source>
</reference>
<evidence type="ECO:0000256" key="5">
    <source>
        <dbReference type="ARBA" id="ARBA00023004"/>
    </source>
</evidence>
<name>A0AAD3H0D0_9STRA</name>
<protein>
    <recommendedName>
        <fullName evidence="8">Fe2OG dioxygenase domain-containing protein</fullName>
    </recommendedName>
</protein>
<dbReference type="InterPro" id="IPR044862">
    <property type="entry name" value="Pro_4_hyd_alph_FE2OG_OXY"/>
</dbReference>
<dbReference type="PROSITE" id="PS51471">
    <property type="entry name" value="FE2OG_OXY"/>
    <property type="match status" value="1"/>
</dbReference>
<keyword evidence="3" id="KW-0223">Dioxygenase</keyword>
<dbReference type="PANTHER" id="PTHR10869:SF229">
    <property type="entry name" value="PROLYL 4-HYDROXYLASE ALPHA SUBUNIT DOMAIN-CONTAINING PROTEIN"/>
    <property type="match status" value="1"/>
</dbReference>
<keyword evidence="2" id="KW-0479">Metal-binding</keyword>
<dbReference type="InterPro" id="IPR045054">
    <property type="entry name" value="P4HA-like"/>
</dbReference>
<evidence type="ECO:0000313" key="9">
    <source>
        <dbReference type="EMBL" id="GFH45661.1"/>
    </source>
</evidence>
<dbReference type="Pfam" id="PF13640">
    <property type="entry name" value="2OG-FeII_Oxy_3"/>
    <property type="match status" value="1"/>
</dbReference>
<comment type="caution">
    <text evidence="9">The sequence shown here is derived from an EMBL/GenBank/DDBJ whole genome shotgun (WGS) entry which is preliminary data.</text>
</comment>
<feature type="region of interest" description="Disordered" evidence="6">
    <location>
        <begin position="41"/>
        <end position="81"/>
    </location>
</feature>
<organism evidence="9 10">
    <name type="scientific">Chaetoceros tenuissimus</name>
    <dbReference type="NCBI Taxonomy" id="426638"/>
    <lineage>
        <taxon>Eukaryota</taxon>
        <taxon>Sar</taxon>
        <taxon>Stramenopiles</taxon>
        <taxon>Ochrophyta</taxon>
        <taxon>Bacillariophyta</taxon>
        <taxon>Coscinodiscophyceae</taxon>
        <taxon>Chaetocerotophycidae</taxon>
        <taxon>Chaetocerotales</taxon>
        <taxon>Chaetocerotaceae</taxon>
        <taxon>Chaetoceros</taxon>
    </lineage>
</organism>
<keyword evidence="10" id="KW-1185">Reference proteome</keyword>
<dbReference type="GO" id="GO:0031418">
    <property type="term" value="F:L-ascorbic acid binding"/>
    <property type="evidence" value="ECO:0007669"/>
    <property type="project" value="InterPro"/>
</dbReference>
<proteinExistence type="predicted"/>
<dbReference type="Proteomes" id="UP001054902">
    <property type="component" value="Unassembled WGS sequence"/>
</dbReference>
<evidence type="ECO:0000256" key="2">
    <source>
        <dbReference type="ARBA" id="ARBA00022723"/>
    </source>
</evidence>
<evidence type="ECO:0000256" key="3">
    <source>
        <dbReference type="ARBA" id="ARBA00022964"/>
    </source>
</evidence>
<accession>A0AAD3H0D0</accession>
<sequence>MKTSLHLFHSALLFSSILDAVAASSNNEVFHRVPAFAGGFGASSAKKSKGKKSKKKRSSIMEEMRRPAPEESKKDDTPQLDRFGLPIRTAENFFPPLPDDVELVPSKGKTTIELVQKSMSKHISLNYDMFDDDAVEKGSDNRNPWKLNLLHQSPPVLEIENFFTSQECQEYKSIAQADDVLQVDSATFSNLATSKRTSTTWFCNFNQVPTLLAKAKHLLNDLPLEQMEEAQIVRYKTGQEFSWHYDEIPSTQLANGGQRIATLLVYLNTIENGGGTIFRDLKDAEGNELTMRPKEGSALLFFPTFADGTPDDRTLHKGEVAVDEKMIAQMWIHERKYTPVVPEGNSHEAARDSLRSKEIELGYISE</sequence>
<dbReference type="GO" id="GO:0005506">
    <property type="term" value="F:iron ion binding"/>
    <property type="evidence" value="ECO:0007669"/>
    <property type="project" value="InterPro"/>
</dbReference>
<dbReference type="InterPro" id="IPR006620">
    <property type="entry name" value="Pro_4_hyd_alph"/>
</dbReference>
<feature type="signal peptide" evidence="7">
    <location>
        <begin position="1"/>
        <end position="23"/>
    </location>
</feature>
<dbReference type="GO" id="GO:0004656">
    <property type="term" value="F:procollagen-proline 4-dioxygenase activity"/>
    <property type="evidence" value="ECO:0007669"/>
    <property type="project" value="TreeGrafter"/>
</dbReference>
<feature type="compositionally biased region" description="Basic and acidic residues" evidence="6">
    <location>
        <begin position="59"/>
        <end position="79"/>
    </location>
</feature>
<comment type="cofactor">
    <cofactor evidence="1">
        <name>L-ascorbate</name>
        <dbReference type="ChEBI" id="CHEBI:38290"/>
    </cofactor>
</comment>
<evidence type="ECO:0000313" key="10">
    <source>
        <dbReference type="Proteomes" id="UP001054902"/>
    </source>
</evidence>
<keyword evidence="4" id="KW-0560">Oxidoreductase</keyword>
<dbReference type="PANTHER" id="PTHR10869">
    <property type="entry name" value="PROLYL 4-HYDROXYLASE ALPHA SUBUNIT"/>
    <property type="match status" value="1"/>
</dbReference>
<dbReference type="AlphaFoldDB" id="A0AAD3H0D0"/>
<gene>
    <name evidence="9" type="ORF">CTEN210_02135</name>
</gene>